<evidence type="ECO:0000313" key="2">
    <source>
        <dbReference type="Proteomes" id="UP000003936"/>
    </source>
</evidence>
<organism evidence="1 2">
    <name type="scientific">secondary endosymbiont of Ctenarytaina eucalypti</name>
    <dbReference type="NCBI Taxonomy" id="1199245"/>
    <lineage>
        <taxon>Bacteria</taxon>
        <taxon>Pseudomonadati</taxon>
        <taxon>Pseudomonadota</taxon>
        <taxon>Gammaproteobacteria</taxon>
        <taxon>Enterobacterales</taxon>
        <taxon>Enterobacteriaceae</taxon>
        <taxon>aphid secondary symbionts</taxon>
    </lineage>
</organism>
<name>J3TXI2_9ENTR</name>
<sequence precursor="true">MTVPSIVSAFSAIAALFPGGPVLKTRQIWVLLVALDDKH</sequence>
<accession>J3TXI2</accession>
<dbReference type="HOGENOM" id="CLU_3316782_0_0_6"/>
<gene>
    <name evidence="1" type="ORF">A359_04870</name>
</gene>
<keyword evidence="2" id="KW-1185">Reference proteome</keyword>
<evidence type="ECO:0000313" key="1">
    <source>
        <dbReference type="EMBL" id="AFP84880.1"/>
    </source>
</evidence>
<dbReference type="Proteomes" id="UP000003936">
    <property type="component" value="Chromosome"/>
</dbReference>
<dbReference type="AlphaFoldDB" id="J3TXI2"/>
<reference evidence="1 2" key="1">
    <citation type="journal article" date="2012" name="Mol. Biol. Evol.">
        <title>Genome reduction and co-evolution between the primary and secondary bacterial symbionts of psyllids.</title>
        <authorList>
            <person name="Sloan D.B."/>
            <person name="Moran N.A."/>
        </authorList>
    </citation>
    <scope>NUCLEOTIDE SEQUENCE [LARGE SCALE GENOMIC DNA]</scope>
    <source>
        <strain evidence="1">Ceuc_S</strain>
    </source>
</reference>
<protein>
    <submittedName>
        <fullName evidence="1">Uncharacterized protein</fullName>
    </submittedName>
</protein>
<dbReference type="KEGG" id="sect:A359_04870"/>
<proteinExistence type="predicted"/>
<dbReference type="EMBL" id="CP003546">
    <property type="protein sequence ID" value="AFP84880.1"/>
    <property type="molecule type" value="Genomic_DNA"/>
</dbReference>